<dbReference type="GO" id="GO:0006508">
    <property type="term" value="P:proteolysis"/>
    <property type="evidence" value="ECO:0007669"/>
    <property type="project" value="UniProtKB-KW"/>
</dbReference>
<sequence>MQKRIMYLLNLLLLLTTISFAASPEFVWVNQTVGVHPRDVVVDPYGNSVIVGSFNKNATIGDQKLFAEKYGWFIAKYSENNDRFLWCKQIHIKNTNPIYEYPQKGLGSVLSDINGNIIVSGNFETFNYNNISYQAKGYSDIIIIKFDPDGNYLWHKILSGPYDEYTEDINSTKSFCTDNKGNIIISGKFITYLEIDNTVLNGWAQPAGEAKNYDIFTAKFSQDGKLVWVRKDGGVFPDWVFGTTTDHENNVIITGSFCGPSLFGDTNFYTPEYDYKFVLSKYSEDGEPMWAKQWDGPGLSGGKAVTVDSQNNIIVGGYAFDGAVIGNTSIWPESTWDPVFAKYSSKGDLLWFKQVETDADAGIHRIITDLSDNIYAYGYYDRNIRIDDYELIGTWFDNFWYNDTFLAKLTAEGDVLWLKKLSNVGNIKPAWLAEINGIAIDSSQNLRVTGRFKNTSHFDNISLTSYTEADMFLGRMGEYEYTKPSPDFFASTTEGEIPLQVKFYDQSYGVVSSWEWDFDNNDTVDCSTKSCTHTYTESGVYSVKLTITNDKGTSEKTIPYYIVAGQVYPSKADFKADITYGPLPLTVTFTELSSYAAAEFEWDFNDDGTPDCSDKQCTYTYLKEGKYTVCLLVKNERGQDKEIKQEYISAGPPDLFISSPQIQTILKERETSHTSVSLMNTGNSTLDFTVELIGTVAPILDGSFLKVFNAKRRSRKTPIKPLLKGPYADSQIVVRFRKNAKAKEKIELMKEMGAEDIKTIDDDIEIWIVQPGTVKEKVLRYYNHPACLFIEPNYIRSINEIPNDPGFSNMWGLHSTGKKLTAYYNYPTLPDGDIDIPEAWDYTNQIDASEVVIAVIDTGIDYEHEDLQDILWDNPGETGLDESGNDKANNNIDDDNNGYIDDVHGWNWSFSGEKKNPFDDQGHGTRVSGIIGANRNNQKGISGICPNVKIMPLKVFDQNGGMDLYIYEALKYVTMMRSEYGINVRIVNMSYGGYDFAELEYLALERLKEAGILLVASAGNEANNTDIHPHYPSCYDLDNILSVAGADNNNELFIASNYGKESIDLGAPATYIYTTIKGNRYFFYSGTSYAAPHVAGVAALLWQVHPDWTYQQVKQRILESVDPLYDFKDRAVSQGKINANNAVRGQASWLSSKIHRASIQPGESIELELSIHADYIEQGDYSGMVVLHTNIEKNSKISIPVSISVLKNDETAELSDLMKVLRILAGIDQQVVQARTVRIETAITLMKEIGGF</sequence>
<feature type="chain" id="PRO_5010734860" description="PKD domain-containing protein" evidence="7">
    <location>
        <begin position="22"/>
        <end position="1252"/>
    </location>
</feature>
<accession>A0A1V1PCY9</accession>
<organism evidence="9 10">
    <name type="scientific">Candidatus Magnetoglobus multicellularis str. Araruama</name>
    <dbReference type="NCBI Taxonomy" id="890399"/>
    <lineage>
        <taxon>Bacteria</taxon>
        <taxon>Pseudomonadati</taxon>
        <taxon>Thermodesulfobacteriota</taxon>
        <taxon>Desulfobacteria</taxon>
        <taxon>Desulfobacterales</taxon>
        <taxon>Desulfobacteraceae</taxon>
        <taxon>Candidatus Magnetoglobus</taxon>
    </lineage>
</organism>
<dbReference type="InterPro" id="IPR051048">
    <property type="entry name" value="Peptidase_S8/S53_subtilisin"/>
</dbReference>
<name>A0A1V1PCY9_9BACT</name>
<dbReference type="EMBL" id="ATBP01000124">
    <property type="protein sequence ID" value="ETR72670.1"/>
    <property type="molecule type" value="Genomic_DNA"/>
</dbReference>
<feature type="domain" description="PKD" evidence="8">
    <location>
        <begin position="484"/>
        <end position="552"/>
    </location>
</feature>
<keyword evidence="4 5" id="KW-0720">Serine protease</keyword>
<dbReference type="Gene3D" id="2.60.40.10">
    <property type="entry name" value="Immunoglobulins"/>
    <property type="match status" value="2"/>
</dbReference>
<dbReference type="InterPro" id="IPR000601">
    <property type="entry name" value="PKD_dom"/>
</dbReference>
<dbReference type="InterPro" id="IPR011047">
    <property type="entry name" value="Quinoprotein_ADH-like_sf"/>
</dbReference>
<dbReference type="InterPro" id="IPR054399">
    <property type="entry name" value="Fervidolysin-like_N_prodom"/>
</dbReference>
<comment type="similarity">
    <text evidence="1 5 6">Belongs to the peptidase S8 family.</text>
</comment>
<dbReference type="InterPro" id="IPR036852">
    <property type="entry name" value="Peptidase_S8/S53_dom_sf"/>
</dbReference>
<feature type="active site" description="Charge relay system" evidence="5">
    <location>
        <position position="1088"/>
    </location>
</feature>
<dbReference type="Proteomes" id="UP000189670">
    <property type="component" value="Unassembled WGS sequence"/>
</dbReference>
<evidence type="ECO:0000313" key="9">
    <source>
        <dbReference type="EMBL" id="ETR72670.1"/>
    </source>
</evidence>
<reference evidence="10" key="1">
    <citation type="submission" date="2012-11" db="EMBL/GenBank/DDBJ databases">
        <authorList>
            <person name="Lucero-Rivera Y.E."/>
            <person name="Tovar-Ramirez D."/>
        </authorList>
    </citation>
    <scope>NUCLEOTIDE SEQUENCE [LARGE SCALE GENOMIC DNA]</scope>
    <source>
        <strain evidence="10">Araruama</strain>
    </source>
</reference>
<keyword evidence="3 5" id="KW-0378">Hydrolase</keyword>
<dbReference type="Pfam" id="PF22148">
    <property type="entry name" value="Fervidolysin_NPro-like"/>
    <property type="match status" value="1"/>
</dbReference>
<dbReference type="PRINTS" id="PR00723">
    <property type="entry name" value="SUBTILISIN"/>
</dbReference>
<dbReference type="GO" id="GO:0004252">
    <property type="term" value="F:serine-type endopeptidase activity"/>
    <property type="evidence" value="ECO:0007669"/>
    <property type="project" value="UniProtKB-UniRule"/>
</dbReference>
<evidence type="ECO:0000256" key="4">
    <source>
        <dbReference type="ARBA" id="ARBA00022825"/>
    </source>
</evidence>
<evidence type="ECO:0000313" key="10">
    <source>
        <dbReference type="Proteomes" id="UP000189670"/>
    </source>
</evidence>
<evidence type="ECO:0000256" key="3">
    <source>
        <dbReference type="ARBA" id="ARBA00022801"/>
    </source>
</evidence>
<keyword evidence="7" id="KW-0732">Signal</keyword>
<dbReference type="InterPro" id="IPR000209">
    <property type="entry name" value="Peptidase_S8/S53_dom"/>
</dbReference>
<dbReference type="CDD" id="cd07473">
    <property type="entry name" value="Peptidases_S8_Subtilisin_like"/>
    <property type="match status" value="1"/>
</dbReference>
<proteinExistence type="inferred from homology"/>
<gene>
    <name evidence="9" type="ORF">OMM_01537</name>
</gene>
<dbReference type="SUPFAM" id="SSF50998">
    <property type="entry name" value="Quinoprotein alcohol dehydrogenase-like"/>
    <property type="match status" value="1"/>
</dbReference>
<dbReference type="PANTHER" id="PTHR43399:SF4">
    <property type="entry name" value="CELL WALL-ASSOCIATED PROTEASE"/>
    <property type="match status" value="1"/>
</dbReference>
<dbReference type="PROSITE" id="PS51892">
    <property type="entry name" value="SUBTILASE"/>
    <property type="match status" value="1"/>
</dbReference>
<comment type="caution">
    <text evidence="9">The sequence shown here is derived from an EMBL/GenBank/DDBJ whole genome shotgun (WGS) entry which is preliminary data.</text>
</comment>
<keyword evidence="2 5" id="KW-0645">Protease</keyword>
<dbReference type="PROSITE" id="PS00138">
    <property type="entry name" value="SUBTILASE_SER"/>
    <property type="match status" value="1"/>
</dbReference>
<dbReference type="PROSITE" id="PS50093">
    <property type="entry name" value="PKD"/>
    <property type="match status" value="2"/>
</dbReference>
<dbReference type="CDD" id="cd00146">
    <property type="entry name" value="PKD"/>
    <property type="match status" value="2"/>
</dbReference>
<dbReference type="PANTHER" id="PTHR43399">
    <property type="entry name" value="SUBTILISIN-RELATED"/>
    <property type="match status" value="1"/>
</dbReference>
<dbReference type="InterPro" id="IPR023828">
    <property type="entry name" value="Peptidase_S8_Ser-AS"/>
</dbReference>
<evidence type="ECO:0000256" key="1">
    <source>
        <dbReference type="ARBA" id="ARBA00011073"/>
    </source>
</evidence>
<dbReference type="InterPro" id="IPR023827">
    <property type="entry name" value="Peptidase_S8_Asp-AS"/>
</dbReference>
<dbReference type="AlphaFoldDB" id="A0A1V1PCY9"/>
<dbReference type="InterPro" id="IPR013783">
    <property type="entry name" value="Ig-like_fold"/>
</dbReference>
<feature type="signal peptide" evidence="7">
    <location>
        <begin position="1"/>
        <end position="21"/>
    </location>
</feature>
<dbReference type="SMART" id="SM00089">
    <property type="entry name" value="PKD"/>
    <property type="match status" value="2"/>
</dbReference>
<dbReference type="InterPro" id="IPR035986">
    <property type="entry name" value="PKD_dom_sf"/>
</dbReference>
<evidence type="ECO:0000256" key="2">
    <source>
        <dbReference type="ARBA" id="ARBA00022670"/>
    </source>
</evidence>
<evidence type="ECO:0000256" key="7">
    <source>
        <dbReference type="SAM" id="SignalP"/>
    </source>
</evidence>
<dbReference type="Pfam" id="PF00082">
    <property type="entry name" value="Peptidase_S8"/>
    <property type="match status" value="1"/>
</dbReference>
<evidence type="ECO:0000259" key="8">
    <source>
        <dbReference type="PROSITE" id="PS50093"/>
    </source>
</evidence>
<dbReference type="PROSITE" id="PS00137">
    <property type="entry name" value="SUBTILASE_HIS"/>
    <property type="match status" value="1"/>
</dbReference>
<dbReference type="Gene3D" id="3.40.50.200">
    <property type="entry name" value="Peptidase S8/S53 domain"/>
    <property type="match status" value="1"/>
</dbReference>
<feature type="active site" description="Charge relay system" evidence="5">
    <location>
        <position position="923"/>
    </location>
</feature>
<feature type="domain" description="PKD" evidence="8">
    <location>
        <begin position="570"/>
        <end position="638"/>
    </location>
</feature>
<dbReference type="InterPro" id="IPR015500">
    <property type="entry name" value="Peptidase_S8_subtilisin-rel"/>
</dbReference>
<dbReference type="InterPro" id="IPR034204">
    <property type="entry name" value="PfSUB1-like_cat_dom"/>
</dbReference>
<dbReference type="PROSITE" id="PS00136">
    <property type="entry name" value="SUBTILASE_ASP"/>
    <property type="match status" value="1"/>
</dbReference>
<feature type="active site" description="Charge relay system" evidence="5">
    <location>
        <position position="857"/>
    </location>
</feature>
<protein>
    <recommendedName>
        <fullName evidence="8">PKD domain-containing protein</fullName>
    </recommendedName>
</protein>
<evidence type="ECO:0000256" key="5">
    <source>
        <dbReference type="PROSITE-ProRule" id="PRU01240"/>
    </source>
</evidence>
<evidence type="ECO:0000256" key="6">
    <source>
        <dbReference type="RuleBase" id="RU003355"/>
    </source>
</evidence>
<dbReference type="SUPFAM" id="SSF49299">
    <property type="entry name" value="PKD domain"/>
    <property type="match status" value="2"/>
</dbReference>
<dbReference type="SUPFAM" id="SSF52743">
    <property type="entry name" value="Subtilisin-like"/>
    <property type="match status" value="1"/>
</dbReference>
<dbReference type="InterPro" id="IPR022398">
    <property type="entry name" value="Peptidase_S8_His-AS"/>
</dbReference>
<dbReference type="Pfam" id="PF18911">
    <property type="entry name" value="PKD_4"/>
    <property type="match status" value="2"/>
</dbReference>
<dbReference type="InterPro" id="IPR022409">
    <property type="entry name" value="PKD/Chitinase_dom"/>
</dbReference>